<dbReference type="Proteomes" id="UP000613177">
    <property type="component" value="Unassembled WGS sequence"/>
</dbReference>
<dbReference type="PROSITE" id="PS51257">
    <property type="entry name" value="PROKAR_LIPOPROTEIN"/>
    <property type="match status" value="1"/>
</dbReference>
<reference evidence="2" key="1">
    <citation type="submission" date="2021-01" db="EMBL/GenBank/DDBJ databases">
        <title>Metabolic potential, ecology and presence of endohyphal bacteria is reflected in genomic diversity of Mucoromycotina.</title>
        <authorList>
            <person name="Muszewska A."/>
            <person name="Okrasinska A."/>
            <person name="Steczkiewicz K."/>
            <person name="Drgas O."/>
            <person name="Orlowska M."/>
            <person name="Perlinska-Lenart U."/>
            <person name="Aleksandrzak-Piekarczyk T."/>
            <person name="Szatraj K."/>
            <person name="Zielenkiewicz U."/>
            <person name="Pilsyk S."/>
            <person name="Malc E."/>
            <person name="Mieczkowski P."/>
            <person name="Kruszewska J.S."/>
            <person name="Biernat P."/>
            <person name="Pawlowska J."/>
        </authorList>
    </citation>
    <scope>NUCLEOTIDE SEQUENCE</scope>
    <source>
        <strain evidence="2">WA0000018081</strain>
    </source>
</reference>
<keyword evidence="1" id="KW-0732">Signal</keyword>
<dbReference type="AlphaFoldDB" id="A0A8H7SR20"/>
<name>A0A8H7SR20_9FUNG</name>
<feature type="signal peptide" evidence="1">
    <location>
        <begin position="1"/>
        <end position="21"/>
    </location>
</feature>
<comment type="caution">
    <text evidence="2">The sequence shown here is derived from an EMBL/GenBank/DDBJ whole genome shotgun (WGS) entry which is preliminary data.</text>
</comment>
<organism evidence="2 3">
    <name type="scientific">Thamnidium elegans</name>
    <dbReference type="NCBI Taxonomy" id="101142"/>
    <lineage>
        <taxon>Eukaryota</taxon>
        <taxon>Fungi</taxon>
        <taxon>Fungi incertae sedis</taxon>
        <taxon>Mucoromycota</taxon>
        <taxon>Mucoromycotina</taxon>
        <taxon>Mucoromycetes</taxon>
        <taxon>Mucorales</taxon>
        <taxon>Mucorineae</taxon>
        <taxon>Mucoraceae</taxon>
        <taxon>Thamnidium</taxon>
    </lineage>
</organism>
<feature type="chain" id="PRO_5034202329" evidence="1">
    <location>
        <begin position="22"/>
        <end position="742"/>
    </location>
</feature>
<dbReference type="EMBL" id="JAEPRE010000036">
    <property type="protein sequence ID" value="KAG2235274.1"/>
    <property type="molecule type" value="Genomic_DNA"/>
</dbReference>
<evidence type="ECO:0000256" key="1">
    <source>
        <dbReference type="SAM" id="SignalP"/>
    </source>
</evidence>
<sequence length="742" mass="80586">MIPRLIYIWSLLLSCFILIQGSDTSLRPPNGISTDPVFDQKCMLKPSNKISKFQVAIHEKITLGSSGASYGPLWAYNGINAVSYTICSRRQRNCTSRPSWDTAGLLSLSETYVPSGVAVVGSVILAKGMIHSDNKYPFFNVDPQCNAISTSRDTQNEYYSEIRSVLFSQFSKAPNILLDADSHVSIISAKTSAYYVMKFQECSHTSCKVRDKAVDSVADSILFGKTPWAGPVNSDYPNDGIIVFAFFVTGDTLKITGGRPSIGLQPCRAIWYFAHVDTLGNQLSEEKPFTIHRSTSDYLGGSFFAPDGKIIDGTTGVFAGQLFAYGYAWEDINRPVDIMDFESIGDICDNKFTCYPPSNYTLSPYPATSLTITSTKVSTATYTTVTVTSTVPITDITIGSTSRTTWTIDVRISHPTTTTINQSLTTLLTITDFTTQATTKIITKPIITIETATATRISFSTVTIEETSLTTSVFTEITTATSSSLETGTITLASISYATTTTTVLYPSTVVVEESVSMCGTILCNSLSRNTDSDAFNMCGTTPCITSITPSRTVTICGSTECSIRMCGTEPCPTIPSSSIISNSPTRPKPTSVCGTTTCSAKSNTCIGRLCPSLIPMCGTKPCELADELADYTVAMCGIFPCSIKDQLYTVTLCGSTICRSFGSKAYTMCGTNTCPELTTFTGPASYWHHHENRLLRHTHAHTYSTYNHRLHGSPIAWSGADLEWVTWTAMVNGYDAIPYTL</sequence>
<evidence type="ECO:0000313" key="3">
    <source>
        <dbReference type="Proteomes" id="UP000613177"/>
    </source>
</evidence>
<accession>A0A8H7SR20</accession>
<gene>
    <name evidence="2" type="ORF">INT48_004741</name>
</gene>
<proteinExistence type="predicted"/>
<protein>
    <submittedName>
        <fullName evidence="2">Uncharacterized protein</fullName>
    </submittedName>
</protein>
<evidence type="ECO:0000313" key="2">
    <source>
        <dbReference type="EMBL" id="KAG2235274.1"/>
    </source>
</evidence>
<keyword evidence="3" id="KW-1185">Reference proteome</keyword>